<keyword evidence="4 5" id="KW-0472">Membrane</keyword>
<feature type="transmembrane region" description="Helical" evidence="5">
    <location>
        <begin position="66"/>
        <end position="82"/>
    </location>
</feature>
<feature type="transmembrane region" description="Helical" evidence="5">
    <location>
        <begin position="88"/>
        <end position="108"/>
    </location>
</feature>
<evidence type="ECO:0000256" key="5">
    <source>
        <dbReference type="SAM" id="Phobius"/>
    </source>
</evidence>
<evidence type="ECO:0000313" key="7">
    <source>
        <dbReference type="EMBL" id="OMG53986.1"/>
    </source>
</evidence>
<keyword evidence="8" id="KW-1185">Reference proteome</keyword>
<feature type="transmembrane region" description="Helical" evidence="5">
    <location>
        <begin position="36"/>
        <end position="54"/>
    </location>
</feature>
<comment type="caution">
    <text evidence="7">The sequence shown here is derived from an EMBL/GenBank/DDBJ whole genome shotgun (WGS) entry which is preliminary data.</text>
</comment>
<dbReference type="Pfam" id="PF04932">
    <property type="entry name" value="Wzy_C"/>
    <property type="match status" value="1"/>
</dbReference>
<feature type="transmembrane region" description="Helical" evidence="5">
    <location>
        <begin position="230"/>
        <end position="247"/>
    </location>
</feature>
<evidence type="ECO:0000256" key="2">
    <source>
        <dbReference type="ARBA" id="ARBA00022692"/>
    </source>
</evidence>
<keyword evidence="3 5" id="KW-1133">Transmembrane helix</keyword>
<proteinExistence type="predicted"/>
<dbReference type="PANTHER" id="PTHR37422">
    <property type="entry name" value="TEICHURONIC ACID BIOSYNTHESIS PROTEIN TUAE"/>
    <property type="match status" value="1"/>
</dbReference>
<evidence type="ECO:0000256" key="3">
    <source>
        <dbReference type="ARBA" id="ARBA00022989"/>
    </source>
</evidence>
<comment type="subcellular location">
    <subcellularLocation>
        <location evidence="1">Membrane</location>
        <topology evidence="1">Multi-pass membrane protein</topology>
    </subcellularLocation>
</comment>
<evidence type="ECO:0000256" key="4">
    <source>
        <dbReference type="ARBA" id="ARBA00023136"/>
    </source>
</evidence>
<dbReference type="InterPro" id="IPR007016">
    <property type="entry name" value="O-antigen_ligase-rel_domated"/>
</dbReference>
<gene>
    <name evidence="7" type="ORF">BJN45_09135</name>
</gene>
<evidence type="ECO:0000313" key="8">
    <source>
        <dbReference type="Proteomes" id="UP000187526"/>
    </source>
</evidence>
<evidence type="ECO:0000259" key="6">
    <source>
        <dbReference type="Pfam" id="PF04932"/>
    </source>
</evidence>
<dbReference type="GO" id="GO:0016020">
    <property type="term" value="C:membrane"/>
    <property type="evidence" value="ECO:0007669"/>
    <property type="project" value="UniProtKB-SubCell"/>
</dbReference>
<dbReference type="InterPro" id="IPR051533">
    <property type="entry name" value="WaaL-like"/>
</dbReference>
<sequence length="389" mass="43324">MHHLYSALGETRLQKLLTAGLLAFIASFMLLPTSKMVNNVFYALMALPALFALIGGHCRKLEISRVFWLWGLLMLWLIYVGIESGDAQFFKHILYVCLFMLAVGQLIAPKIFLDSDFTRSLFWSVLIYMGGSSIYYWIIGEYAFGEKVLWLPGRMTGPIYSSIWLSCCFALNLPSWIRQGAWKELIAGLLFTLFIAAFALQSRSGLVGLFVLSFMAIIYLASTHPQTRRFLSVGGLLMAGCALWAYSEIPQIHALVARGDSARFEIWAALMNEWRDCGLMQGCGMEHKSDVILTGGGGILHPHSIYLSLGVFAGLPALLTFCLLMSLTMYIAWKNRNPWGLYLLSGMIGLAFDGSFLVGNPDELWLLILLPAALIIHPGSRTPQTHTNT</sequence>
<dbReference type="AlphaFoldDB" id="A0A1R1I5F9"/>
<feature type="transmembrane region" description="Helical" evidence="5">
    <location>
        <begin position="305"/>
        <end position="327"/>
    </location>
</feature>
<organism evidence="7 8">
    <name type="scientific">Azonexus hydrophilus</name>
    <dbReference type="NCBI Taxonomy" id="418702"/>
    <lineage>
        <taxon>Bacteria</taxon>
        <taxon>Pseudomonadati</taxon>
        <taxon>Pseudomonadota</taxon>
        <taxon>Betaproteobacteria</taxon>
        <taxon>Rhodocyclales</taxon>
        <taxon>Azonexaceae</taxon>
        <taxon>Azonexus</taxon>
    </lineage>
</organism>
<feature type="transmembrane region" description="Helical" evidence="5">
    <location>
        <begin position="184"/>
        <end position="200"/>
    </location>
</feature>
<reference evidence="7 8" key="1">
    <citation type="submission" date="2016-10" db="EMBL/GenBank/DDBJ databases">
        <title>Alkaliphiles isolated from bioreactors.</title>
        <authorList>
            <person name="Salah Z."/>
            <person name="Rout S.P."/>
            <person name="Humphreys P.N."/>
        </authorList>
    </citation>
    <scope>NUCLEOTIDE SEQUENCE [LARGE SCALE GENOMIC DNA]</scope>
    <source>
        <strain evidence="7 8">ZS02</strain>
    </source>
</reference>
<feature type="transmembrane region" description="Helical" evidence="5">
    <location>
        <begin position="120"/>
        <end position="139"/>
    </location>
</feature>
<feature type="transmembrane region" description="Helical" evidence="5">
    <location>
        <begin position="206"/>
        <end position="223"/>
    </location>
</feature>
<dbReference type="EMBL" id="MTHD01000003">
    <property type="protein sequence ID" value="OMG53986.1"/>
    <property type="molecule type" value="Genomic_DNA"/>
</dbReference>
<feature type="transmembrane region" description="Helical" evidence="5">
    <location>
        <begin position="12"/>
        <end position="30"/>
    </location>
</feature>
<feature type="transmembrane region" description="Helical" evidence="5">
    <location>
        <begin position="339"/>
        <end position="358"/>
    </location>
</feature>
<accession>A0A1R1I5F9</accession>
<dbReference type="STRING" id="418702.BJN45_09135"/>
<dbReference type="Proteomes" id="UP000187526">
    <property type="component" value="Unassembled WGS sequence"/>
</dbReference>
<feature type="transmembrane region" description="Helical" evidence="5">
    <location>
        <begin position="159"/>
        <end position="177"/>
    </location>
</feature>
<dbReference type="PANTHER" id="PTHR37422:SF13">
    <property type="entry name" value="LIPOPOLYSACCHARIDE BIOSYNTHESIS PROTEIN PA4999-RELATED"/>
    <property type="match status" value="1"/>
</dbReference>
<feature type="domain" description="O-antigen ligase-related" evidence="6">
    <location>
        <begin position="189"/>
        <end position="322"/>
    </location>
</feature>
<keyword evidence="2 5" id="KW-0812">Transmembrane</keyword>
<evidence type="ECO:0000256" key="1">
    <source>
        <dbReference type="ARBA" id="ARBA00004141"/>
    </source>
</evidence>
<protein>
    <recommendedName>
        <fullName evidence="6">O-antigen ligase-related domain-containing protein</fullName>
    </recommendedName>
</protein>
<name>A0A1R1I5F9_9RHOO</name>